<dbReference type="OrthoDB" id="8124867at2"/>
<organism evidence="2">
    <name type="scientific">Rhodopseudomonas palustris (strain BisA53)</name>
    <dbReference type="NCBI Taxonomy" id="316055"/>
    <lineage>
        <taxon>Bacteria</taxon>
        <taxon>Pseudomonadati</taxon>
        <taxon>Pseudomonadota</taxon>
        <taxon>Alphaproteobacteria</taxon>
        <taxon>Hyphomicrobiales</taxon>
        <taxon>Nitrobacteraceae</taxon>
        <taxon>Rhodopseudomonas</taxon>
    </lineage>
</organism>
<gene>
    <name evidence="2" type="ordered locus">RPE_2791</name>
</gene>
<feature type="chain" id="PRO_5004165867" description="GGDEF domain-containing protein" evidence="1">
    <location>
        <begin position="17"/>
        <end position="411"/>
    </location>
</feature>
<proteinExistence type="predicted"/>
<evidence type="ECO:0000313" key="2">
    <source>
        <dbReference type="EMBL" id="ABJ06728.1"/>
    </source>
</evidence>
<dbReference type="AlphaFoldDB" id="Q07MV6"/>
<accession>Q07MV6</accession>
<dbReference type="KEGG" id="rpe:RPE_2791"/>
<keyword evidence="1" id="KW-0732">Signal</keyword>
<reference evidence="2" key="1">
    <citation type="submission" date="2006-09" db="EMBL/GenBank/DDBJ databases">
        <title>Complete sequence of Rhodopseudomonas palustris BisA53.</title>
        <authorList>
            <consortium name="US DOE Joint Genome Institute"/>
            <person name="Copeland A."/>
            <person name="Lucas S."/>
            <person name="Lapidus A."/>
            <person name="Barry K."/>
            <person name="Detter J.C."/>
            <person name="Glavina del Rio T."/>
            <person name="Hammon N."/>
            <person name="Israni S."/>
            <person name="Dalin E."/>
            <person name="Tice H."/>
            <person name="Pitluck S."/>
            <person name="Chain P."/>
            <person name="Malfatti S."/>
            <person name="Shin M."/>
            <person name="Vergez L."/>
            <person name="Schmutz J."/>
            <person name="Larimer F."/>
            <person name="Land M."/>
            <person name="Hauser L."/>
            <person name="Pelletier D.A."/>
            <person name="Kyrpides N."/>
            <person name="Kim E."/>
            <person name="Harwood C.S."/>
            <person name="Oda Y."/>
            <person name="Richardson P."/>
        </authorList>
    </citation>
    <scope>NUCLEOTIDE SEQUENCE [LARGE SCALE GENOMIC DNA]</scope>
    <source>
        <strain evidence="2">BisA53</strain>
    </source>
</reference>
<name>Q07MV6_RHOP5</name>
<protein>
    <recommendedName>
        <fullName evidence="3">GGDEF domain-containing protein</fullName>
    </recommendedName>
</protein>
<dbReference type="STRING" id="316055.RPE_2791"/>
<dbReference type="eggNOG" id="COG3706">
    <property type="taxonomic scope" value="Bacteria"/>
</dbReference>
<dbReference type="HOGENOM" id="CLU_663307_0_0_5"/>
<feature type="signal peptide" evidence="1">
    <location>
        <begin position="1"/>
        <end position="16"/>
    </location>
</feature>
<dbReference type="EMBL" id="CP000463">
    <property type="protein sequence ID" value="ABJ06728.1"/>
    <property type="molecule type" value="Genomic_DNA"/>
</dbReference>
<sequence>MSQSGPIILVASAAQAALAPALSDAKLFPVTDASWADARDAVQRLQPAAVIVADPDHQGRLHELARQIAAREPYVPLIVVAPREPLPDNAIVFTPSEDRFDRLIPRLSSALRVRTLHDTVLRRIGNDPALRTSLLQTDPLTEATVLLIGRGAGYPALSVALGERVGVVGTLSIEGAAKHLNSRHLDGIVIGEGFSPRVVDAFLTVMSEDSRFRHLPILVTVSGVSPAFDLPNLEVAAEEPQRAVSDTLPLFRQHAFEARLDRTLKSLDAGGMLDPRTGLLTAAAFDRDFATAVYQTQARGGVLAVVRFSFEHKDERVRTDAALIASRLMRRMDFGTLRNDGSLLLVLAGADLRGAHGIAKRLASVMKQTSHSARRESRIDPDLTVAALKPGDSAKSLLARLEPELPRAAAG</sequence>
<evidence type="ECO:0000256" key="1">
    <source>
        <dbReference type="SAM" id="SignalP"/>
    </source>
</evidence>
<evidence type="ECO:0008006" key="3">
    <source>
        <dbReference type="Google" id="ProtNLM"/>
    </source>
</evidence>